<gene>
    <name evidence="3" type="ORF">ELQ92_00110</name>
</gene>
<evidence type="ECO:0000256" key="1">
    <source>
        <dbReference type="ARBA" id="ARBA00023125"/>
    </source>
</evidence>
<dbReference type="Gene3D" id="3.20.80.10">
    <property type="entry name" value="Regulatory factor, effector binding domain"/>
    <property type="match status" value="1"/>
</dbReference>
<dbReference type="InterPro" id="IPR029442">
    <property type="entry name" value="GyrI-like"/>
</dbReference>
<dbReference type="Gene3D" id="1.10.1660.10">
    <property type="match status" value="1"/>
</dbReference>
<dbReference type="InterPro" id="IPR011256">
    <property type="entry name" value="Reg_factor_effector_dom_sf"/>
</dbReference>
<keyword evidence="4" id="KW-1185">Reference proteome</keyword>
<evidence type="ECO:0000313" key="4">
    <source>
        <dbReference type="Proteomes" id="UP000288603"/>
    </source>
</evidence>
<keyword evidence="1" id="KW-0238">DNA-binding</keyword>
<dbReference type="InterPro" id="IPR000551">
    <property type="entry name" value="MerR-type_HTH_dom"/>
</dbReference>
<sequence length="268" mass="29007">MTIGDFSQATRLSAKALRFYHREGLLIPAAIDPDNGYRLYAPEQIADAQVIRRLRDLEVPVDDVRAILQTADVDSRTTLIAAHLDRLEARLAETRAAVGALRNLLEPSAPVPVEHRSVPETPALVIRATIDLADLGAWYDDARAELQEATDRPGVRPAGPLGGLWATELFLDERGDAAMFQSLISLEGLPGLTGRARAETLPPAELAVAVHRGADATIAHTYGALGAYVAEHELGVAGPVRETYIREPSDGSEDVVTEIGWPIFRVSR</sequence>
<dbReference type="SMART" id="SM00422">
    <property type="entry name" value="HTH_MERR"/>
    <property type="match status" value="1"/>
</dbReference>
<accession>A0A444QGG1</accession>
<dbReference type="InterPro" id="IPR009061">
    <property type="entry name" value="DNA-bd_dom_put_sf"/>
</dbReference>
<dbReference type="AlphaFoldDB" id="A0A444QGG1"/>
<dbReference type="SMART" id="SM00871">
    <property type="entry name" value="AraC_E_bind"/>
    <property type="match status" value="1"/>
</dbReference>
<dbReference type="PANTHER" id="PTHR30204">
    <property type="entry name" value="REDOX-CYCLING DRUG-SENSING TRANSCRIPTIONAL ACTIVATOR SOXR"/>
    <property type="match status" value="1"/>
</dbReference>
<dbReference type="GO" id="GO:0003700">
    <property type="term" value="F:DNA-binding transcription factor activity"/>
    <property type="evidence" value="ECO:0007669"/>
    <property type="project" value="InterPro"/>
</dbReference>
<dbReference type="Pfam" id="PF13411">
    <property type="entry name" value="MerR_1"/>
    <property type="match status" value="1"/>
</dbReference>
<dbReference type="PROSITE" id="PS50937">
    <property type="entry name" value="HTH_MERR_2"/>
    <property type="match status" value="1"/>
</dbReference>
<proteinExistence type="predicted"/>
<dbReference type="OrthoDB" id="9802039at2"/>
<dbReference type="SUPFAM" id="SSF55136">
    <property type="entry name" value="Probable bacterial effector-binding domain"/>
    <property type="match status" value="1"/>
</dbReference>
<dbReference type="InterPro" id="IPR047057">
    <property type="entry name" value="MerR_fam"/>
</dbReference>
<feature type="domain" description="HTH merR-type" evidence="2">
    <location>
        <begin position="1"/>
        <end position="70"/>
    </location>
</feature>
<evidence type="ECO:0000259" key="2">
    <source>
        <dbReference type="PROSITE" id="PS50937"/>
    </source>
</evidence>
<dbReference type="SUPFAM" id="SSF46955">
    <property type="entry name" value="Putative DNA-binding domain"/>
    <property type="match status" value="1"/>
</dbReference>
<dbReference type="Proteomes" id="UP000288603">
    <property type="component" value="Unassembled WGS sequence"/>
</dbReference>
<name>A0A444QGG1_9MICO</name>
<reference evidence="3 4" key="1">
    <citation type="submission" date="2018-12" db="EMBL/GenBank/DDBJ databases">
        <authorList>
            <person name="Li F."/>
        </authorList>
    </citation>
    <scope>NUCLEOTIDE SEQUENCE [LARGE SCALE GENOMIC DNA]</scope>
    <source>
        <strain evidence="3 4">8H24J-4-2</strain>
    </source>
</reference>
<dbReference type="CDD" id="cd01107">
    <property type="entry name" value="HTH_BmrR"/>
    <property type="match status" value="1"/>
</dbReference>
<dbReference type="PANTHER" id="PTHR30204:SF97">
    <property type="entry name" value="MERR FAMILY REGULATORY PROTEIN"/>
    <property type="match status" value="1"/>
</dbReference>
<evidence type="ECO:0000313" key="3">
    <source>
        <dbReference type="EMBL" id="RWZ68686.1"/>
    </source>
</evidence>
<dbReference type="GO" id="GO:0003677">
    <property type="term" value="F:DNA binding"/>
    <property type="evidence" value="ECO:0007669"/>
    <property type="project" value="UniProtKB-KW"/>
</dbReference>
<dbReference type="EMBL" id="RZNC01000001">
    <property type="protein sequence ID" value="RWZ68686.1"/>
    <property type="molecule type" value="Genomic_DNA"/>
</dbReference>
<organism evidence="3 4">
    <name type="scientific">Labedella populi</name>
    <dbReference type="NCBI Taxonomy" id="2498850"/>
    <lineage>
        <taxon>Bacteria</taxon>
        <taxon>Bacillati</taxon>
        <taxon>Actinomycetota</taxon>
        <taxon>Actinomycetes</taxon>
        <taxon>Micrococcales</taxon>
        <taxon>Microbacteriaceae</taxon>
        <taxon>Labedella</taxon>
    </lineage>
</organism>
<comment type="caution">
    <text evidence="3">The sequence shown here is derived from an EMBL/GenBank/DDBJ whole genome shotgun (WGS) entry which is preliminary data.</text>
</comment>
<protein>
    <submittedName>
        <fullName evidence="3">MerR family transcriptional regulator</fullName>
    </submittedName>
</protein>
<dbReference type="Pfam" id="PF06445">
    <property type="entry name" value="GyrI-like"/>
    <property type="match status" value="1"/>
</dbReference>
<dbReference type="InterPro" id="IPR010499">
    <property type="entry name" value="AraC_E-bd"/>
</dbReference>